<proteinExistence type="predicted"/>
<evidence type="ECO:0000259" key="2">
    <source>
        <dbReference type="PROSITE" id="PS50110"/>
    </source>
</evidence>
<keyword evidence="4" id="KW-1185">Reference proteome</keyword>
<comment type="caution">
    <text evidence="3">The sequence shown here is derived from an EMBL/GenBank/DDBJ whole genome shotgun (WGS) entry which is preliminary data.</text>
</comment>
<reference evidence="3 4" key="1">
    <citation type="submission" date="2024-02" db="EMBL/GenBank/DDBJ databases">
        <title>Full genome sequence of Nocardioides kribbensis.</title>
        <authorList>
            <person name="Poletto B.L."/>
            <person name="Silva G."/>
            <person name="Galante D."/>
            <person name="Campos K.R."/>
            <person name="Santos M.B.N."/>
            <person name="Sacchi C.T."/>
        </authorList>
    </citation>
    <scope>NUCLEOTIDE SEQUENCE [LARGE SCALE GENOMIC DNA]</scope>
    <source>
        <strain evidence="3 4">O4R</strain>
    </source>
</reference>
<dbReference type="EMBL" id="JBEGDP010000005">
    <property type="protein sequence ID" value="MEQ7847068.1"/>
    <property type="molecule type" value="Genomic_DNA"/>
</dbReference>
<dbReference type="SMART" id="SM00448">
    <property type="entry name" value="REC"/>
    <property type="match status" value="1"/>
</dbReference>
<feature type="modified residue" description="4-aspartylphosphate" evidence="1">
    <location>
        <position position="54"/>
    </location>
</feature>
<dbReference type="PANTHER" id="PTHR43228">
    <property type="entry name" value="TWO-COMPONENT RESPONSE REGULATOR"/>
    <property type="match status" value="1"/>
</dbReference>
<dbReference type="InterPro" id="IPR001789">
    <property type="entry name" value="Sig_transdc_resp-reg_receiver"/>
</dbReference>
<dbReference type="Pfam" id="PF00072">
    <property type="entry name" value="Response_reg"/>
    <property type="match status" value="1"/>
</dbReference>
<protein>
    <submittedName>
        <fullName evidence="3">Response regulator</fullName>
    </submittedName>
</protein>
<feature type="domain" description="Response regulatory" evidence="2">
    <location>
        <begin position="2"/>
        <end position="119"/>
    </location>
</feature>
<dbReference type="InterPro" id="IPR052048">
    <property type="entry name" value="ST_Response_Regulator"/>
</dbReference>
<evidence type="ECO:0000256" key="1">
    <source>
        <dbReference type="PROSITE-ProRule" id="PRU00169"/>
    </source>
</evidence>
<evidence type="ECO:0000313" key="4">
    <source>
        <dbReference type="Proteomes" id="UP001482520"/>
    </source>
</evidence>
<keyword evidence="1" id="KW-0597">Phosphoprotein</keyword>
<name>A0ABV1NX40_9ACTN</name>
<gene>
    <name evidence="3" type="ORF">V6R90_07235</name>
</gene>
<dbReference type="PROSITE" id="PS50110">
    <property type="entry name" value="RESPONSE_REGULATORY"/>
    <property type="match status" value="1"/>
</dbReference>
<sequence length="123" mass="13021">MKILVVDDSRVMRQIVIRTLRQAGHGGHDVVEAENGRDGLEKVRAEAPDLVLSDWNMPEMTGIDFLDALRAGGSAVPFGFVTSEGSPDMRARAEASGAAFLIAKPFTPEAFDAALAPVVGALS</sequence>
<dbReference type="RefSeq" id="WP_056905378.1">
    <property type="nucleotide sequence ID" value="NZ_BAAAMM010000024.1"/>
</dbReference>
<dbReference type="Proteomes" id="UP001482520">
    <property type="component" value="Unassembled WGS sequence"/>
</dbReference>
<dbReference type="SUPFAM" id="SSF52172">
    <property type="entry name" value="CheY-like"/>
    <property type="match status" value="1"/>
</dbReference>
<dbReference type="PANTHER" id="PTHR43228:SF1">
    <property type="entry name" value="TWO-COMPONENT RESPONSE REGULATOR ARR22"/>
    <property type="match status" value="1"/>
</dbReference>
<evidence type="ECO:0000313" key="3">
    <source>
        <dbReference type="EMBL" id="MEQ7847068.1"/>
    </source>
</evidence>
<dbReference type="InterPro" id="IPR011006">
    <property type="entry name" value="CheY-like_superfamily"/>
</dbReference>
<organism evidence="3 4">
    <name type="scientific">Nocardioides kribbensis</name>
    <dbReference type="NCBI Taxonomy" id="305517"/>
    <lineage>
        <taxon>Bacteria</taxon>
        <taxon>Bacillati</taxon>
        <taxon>Actinomycetota</taxon>
        <taxon>Actinomycetes</taxon>
        <taxon>Propionibacteriales</taxon>
        <taxon>Nocardioidaceae</taxon>
        <taxon>Nocardioides</taxon>
    </lineage>
</organism>
<dbReference type="Gene3D" id="3.40.50.2300">
    <property type="match status" value="1"/>
</dbReference>
<accession>A0ABV1NX40</accession>